<evidence type="ECO:0000313" key="1">
    <source>
        <dbReference type="EMBL" id="MBY8338001.1"/>
    </source>
</evidence>
<keyword evidence="2" id="KW-1185">Reference proteome</keyword>
<evidence type="ECO:0000313" key="2">
    <source>
        <dbReference type="Proteomes" id="UP000759298"/>
    </source>
</evidence>
<accession>A0ABS7PGC7</accession>
<name>A0ABS7PGC7_9SPHN</name>
<dbReference type="RefSeq" id="WP_222825474.1">
    <property type="nucleotide sequence ID" value="NZ_JAHWXP010000003.1"/>
</dbReference>
<sequence length="172" mass="19175">MSDPWVEALSLRSSTREKVLEHRFLAEVCSELWRLQCFDFSVARGEVDDGGFDVVFEVGDLIRHVQLKAKHIDGRAARYAIQTALTRKPSACVVVMVHDPRTLEIDHYRFFGGAPGEGLPDLGDREVRHTKGNALGQKAVRPALRNVPLGAFEKVESTVQLIPHLFGHHLAA</sequence>
<comment type="caution">
    <text evidence="1">The sequence shown here is derived from an EMBL/GenBank/DDBJ whole genome shotgun (WGS) entry which is preliminary data.</text>
</comment>
<dbReference type="Proteomes" id="UP000759298">
    <property type="component" value="Unassembled WGS sequence"/>
</dbReference>
<proteinExistence type="predicted"/>
<protein>
    <recommendedName>
        <fullName evidence="3">DUF4365 domain-containing protein</fullName>
    </recommendedName>
</protein>
<dbReference type="EMBL" id="JAHWXP010000003">
    <property type="protein sequence ID" value="MBY8338001.1"/>
    <property type="molecule type" value="Genomic_DNA"/>
</dbReference>
<reference evidence="1 2" key="1">
    <citation type="submission" date="2021-07" db="EMBL/GenBank/DDBJ databases">
        <title>Alteriqipengyuania abyssalis NZ-12B nov, sp.nov isolated from deep sea sponge in pacific ocean.</title>
        <authorList>
            <person name="Tareen S."/>
            <person name="Wink J."/>
        </authorList>
    </citation>
    <scope>NUCLEOTIDE SEQUENCE [LARGE SCALE GENOMIC DNA]</scope>
    <source>
        <strain evidence="1 2">NZ-12B</strain>
    </source>
</reference>
<gene>
    <name evidence="1" type="ORF">KYN89_13200</name>
</gene>
<organism evidence="1 2">
    <name type="scientific">Alteriqipengyuania abyssalis</name>
    <dbReference type="NCBI Taxonomy" id="2860200"/>
    <lineage>
        <taxon>Bacteria</taxon>
        <taxon>Pseudomonadati</taxon>
        <taxon>Pseudomonadota</taxon>
        <taxon>Alphaproteobacteria</taxon>
        <taxon>Sphingomonadales</taxon>
        <taxon>Erythrobacteraceae</taxon>
        <taxon>Alteriqipengyuania</taxon>
    </lineage>
</organism>
<evidence type="ECO:0008006" key="3">
    <source>
        <dbReference type="Google" id="ProtNLM"/>
    </source>
</evidence>